<organism evidence="1 2">
    <name type="scientific">Pistacia integerrima</name>
    <dbReference type="NCBI Taxonomy" id="434235"/>
    <lineage>
        <taxon>Eukaryota</taxon>
        <taxon>Viridiplantae</taxon>
        <taxon>Streptophyta</taxon>
        <taxon>Embryophyta</taxon>
        <taxon>Tracheophyta</taxon>
        <taxon>Spermatophyta</taxon>
        <taxon>Magnoliopsida</taxon>
        <taxon>eudicotyledons</taxon>
        <taxon>Gunneridae</taxon>
        <taxon>Pentapetalae</taxon>
        <taxon>rosids</taxon>
        <taxon>malvids</taxon>
        <taxon>Sapindales</taxon>
        <taxon>Anacardiaceae</taxon>
        <taxon>Pistacia</taxon>
    </lineage>
</organism>
<dbReference type="EMBL" id="CM047748">
    <property type="protein sequence ID" value="KAJ0013244.1"/>
    <property type="molecule type" value="Genomic_DNA"/>
</dbReference>
<reference evidence="2" key="1">
    <citation type="journal article" date="2023" name="G3 (Bethesda)">
        <title>Genome assembly and association tests identify interacting loci associated with vigor, precocity, and sex in interspecific pistachio rootstocks.</title>
        <authorList>
            <person name="Palmer W."/>
            <person name="Jacygrad E."/>
            <person name="Sagayaradj S."/>
            <person name="Cavanaugh K."/>
            <person name="Han R."/>
            <person name="Bertier L."/>
            <person name="Beede B."/>
            <person name="Kafkas S."/>
            <person name="Golino D."/>
            <person name="Preece J."/>
            <person name="Michelmore R."/>
        </authorList>
    </citation>
    <scope>NUCLEOTIDE SEQUENCE [LARGE SCALE GENOMIC DNA]</scope>
</reference>
<name>A0ACC0X7T9_9ROSI</name>
<sequence>MAVELIGGIAGAGSFVLDVVKCLAAPIGRPFKYLYNYKKNIDNLQDGVKNLKNTSEEVQVNVVAAERNVEEIKQSVKDWQSKANNTITEAEKLIEEKENNPRCFKGLCPNWIIRYKRSKKAFKLKQDDISQLLDKNIHRFLPQEDEECYFILIIYSE</sequence>
<gene>
    <name evidence="1" type="ORF">Pint_21700</name>
</gene>
<evidence type="ECO:0000313" key="1">
    <source>
        <dbReference type="EMBL" id="KAJ0013244.1"/>
    </source>
</evidence>
<evidence type="ECO:0000313" key="2">
    <source>
        <dbReference type="Proteomes" id="UP001163603"/>
    </source>
</evidence>
<comment type="caution">
    <text evidence="1">The sequence shown here is derived from an EMBL/GenBank/DDBJ whole genome shotgun (WGS) entry which is preliminary data.</text>
</comment>
<accession>A0ACC0X7T9</accession>
<keyword evidence="2" id="KW-1185">Reference proteome</keyword>
<dbReference type="Proteomes" id="UP001163603">
    <property type="component" value="Chromosome 13"/>
</dbReference>
<proteinExistence type="predicted"/>
<protein>
    <submittedName>
        <fullName evidence="1">Uncharacterized protein</fullName>
    </submittedName>
</protein>